<reference evidence="1 2" key="1">
    <citation type="submission" date="2019-12" db="EMBL/GenBank/DDBJ databases">
        <title>Microbes associate with the intestines of laboratory mice.</title>
        <authorList>
            <person name="Navarre W."/>
            <person name="Wong E."/>
        </authorList>
    </citation>
    <scope>NUCLEOTIDE SEQUENCE [LARGE SCALE GENOMIC DNA]</scope>
    <source>
        <strain evidence="1 2">NM51_B2-22</strain>
    </source>
</reference>
<gene>
    <name evidence="1" type="ORF">E5983_02340</name>
</gene>
<protein>
    <submittedName>
        <fullName evidence="1">Uncharacterized protein</fullName>
    </submittedName>
</protein>
<accession>A0A7X3G7C9</accession>
<dbReference type="AlphaFoldDB" id="A0A7X3G7C9"/>
<evidence type="ECO:0000313" key="2">
    <source>
        <dbReference type="Proteomes" id="UP000461595"/>
    </source>
</evidence>
<name>A0A7X3G7C9_9STRE</name>
<comment type="caution">
    <text evidence="1">The sequence shown here is derived from an EMBL/GenBank/DDBJ whole genome shotgun (WGS) entry which is preliminary data.</text>
</comment>
<dbReference type="RefSeq" id="WP_160332316.1">
    <property type="nucleotide sequence ID" value="NZ_WSRS01000012.1"/>
</dbReference>
<organism evidence="1 2">
    <name type="scientific">Streptococcus danieliae</name>
    <dbReference type="NCBI Taxonomy" id="747656"/>
    <lineage>
        <taxon>Bacteria</taxon>
        <taxon>Bacillati</taxon>
        <taxon>Bacillota</taxon>
        <taxon>Bacilli</taxon>
        <taxon>Lactobacillales</taxon>
        <taxon>Streptococcaceae</taxon>
        <taxon>Streptococcus</taxon>
    </lineage>
</organism>
<evidence type="ECO:0000313" key="1">
    <source>
        <dbReference type="EMBL" id="MVX58492.1"/>
    </source>
</evidence>
<dbReference type="Proteomes" id="UP000461595">
    <property type="component" value="Unassembled WGS sequence"/>
</dbReference>
<proteinExistence type="predicted"/>
<dbReference type="EMBL" id="WSRS01000012">
    <property type="protein sequence ID" value="MVX58492.1"/>
    <property type="molecule type" value="Genomic_DNA"/>
</dbReference>
<dbReference type="OrthoDB" id="2097272at2"/>
<sequence>MKKLFITLGLLSLVIFLIKTYYDLRGNLIHYSVYYAQNLDHDPDYDPVMAMVVDNLDYIPRLEDDSIHYDFDGHSTIYSANHEMYITRGSSEYYFVNKSNNHRDGYYFTEQGKFSHFRVLSSDPKLTDNSDQRKMEAKKYVTEILEPLIAIQPKPPKGENLQWLFNITYGRRFQ</sequence>